<dbReference type="PRINTS" id="PR01021">
    <property type="entry name" value="OMPADOMAIN"/>
</dbReference>
<keyword evidence="6" id="KW-0406">Ion transport</keyword>
<dbReference type="Gene3D" id="3.30.1330.60">
    <property type="entry name" value="OmpA-like domain"/>
    <property type="match status" value="1"/>
</dbReference>
<keyword evidence="15" id="KW-1185">Reference proteome</keyword>
<evidence type="ECO:0000256" key="1">
    <source>
        <dbReference type="ARBA" id="ARBA00004571"/>
    </source>
</evidence>
<dbReference type="CDD" id="cd07185">
    <property type="entry name" value="OmpA_C-like"/>
    <property type="match status" value="1"/>
</dbReference>
<feature type="region of interest" description="Disordered" evidence="11">
    <location>
        <begin position="185"/>
        <end position="220"/>
    </location>
</feature>
<dbReference type="PROSITE" id="PS51123">
    <property type="entry name" value="OMPA_2"/>
    <property type="match status" value="1"/>
</dbReference>
<accession>A0ABV7CAD9</accession>
<name>A0ABV7CAD9_9VIBR</name>
<evidence type="ECO:0000256" key="4">
    <source>
        <dbReference type="ARBA" id="ARBA00022452"/>
    </source>
</evidence>
<keyword evidence="7" id="KW-0626">Porin</keyword>
<dbReference type="Gene3D" id="2.40.160.20">
    <property type="match status" value="1"/>
</dbReference>
<evidence type="ECO:0000256" key="5">
    <source>
        <dbReference type="ARBA" id="ARBA00022692"/>
    </source>
</evidence>
<dbReference type="Proteomes" id="UP001595384">
    <property type="component" value="Unassembled WGS sequence"/>
</dbReference>
<keyword evidence="4" id="KW-1134">Transmembrane beta strand</keyword>
<sequence>MKKNIALTLIAGMASSGLFAQNVFADNLYMGARAGQSFSNDACSTNHNCNDDDPAAGLFLGYDVNQYMGVELGADWLGKYDLNYMDNGTLSRSEHNLSAITLAPKFSYPMSEKVDVYAKVGAAYMQYGDDSDYVPTGTVGAEYHISKKWDARLAYQRYEGMSDHVMHDMDTDLVTVGLSYNFGQDDNAAPMPTKATEPAPALQPKAEPAPKPQPKPKWVMKQHNDVTDKSFFELDSAKLTDSGKEALAPLLATLKEYPKANANIVGYTDTTGTKAYNKQLSKKRAQSVADYLVENGIDKNKLTVDGKGEADPIASNATRQGREQNRRVEVTIPEFEYKVKTFNGEETTTKA</sequence>
<proteinExistence type="inferred from homology"/>
<keyword evidence="8 10" id="KW-0472">Membrane</keyword>
<evidence type="ECO:0000256" key="9">
    <source>
        <dbReference type="ARBA" id="ARBA00023237"/>
    </source>
</evidence>
<evidence type="ECO:0000256" key="10">
    <source>
        <dbReference type="PROSITE-ProRule" id="PRU00473"/>
    </source>
</evidence>
<keyword evidence="5" id="KW-0812">Transmembrane</keyword>
<dbReference type="InterPro" id="IPR050330">
    <property type="entry name" value="Bact_OuterMem_StrucFunc"/>
</dbReference>
<evidence type="ECO:0000259" key="13">
    <source>
        <dbReference type="PROSITE" id="PS51123"/>
    </source>
</evidence>
<feature type="domain" description="OmpA-like" evidence="13">
    <location>
        <begin position="219"/>
        <end position="336"/>
    </location>
</feature>
<comment type="similarity">
    <text evidence="2">Belongs to the outer membrane OOP (TC 1.B.6) superfamily. OmpA family.</text>
</comment>
<reference evidence="15" key="1">
    <citation type="journal article" date="2019" name="Int. J. Syst. Evol. Microbiol.">
        <title>The Global Catalogue of Microorganisms (GCM) 10K type strain sequencing project: providing services to taxonomists for standard genome sequencing and annotation.</title>
        <authorList>
            <consortium name="The Broad Institute Genomics Platform"/>
            <consortium name="The Broad Institute Genome Sequencing Center for Infectious Disease"/>
            <person name="Wu L."/>
            <person name="Ma J."/>
        </authorList>
    </citation>
    <scope>NUCLEOTIDE SEQUENCE [LARGE SCALE GENOMIC DNA]</scope>
    <source>
        <strain evidence="15">KCTC 62784</strain>
    </source>
</reference>
<feature type="signal peptide" evidence="12">
    <location>
        <begin position="1"/>
        <end position="20"/>
    </location>
</feature>
<comment type="caution">
    <text evidence="14">The sequence shown here is derived from an EMBL/GenBank/DDBJ whole genome shotgun (WGS) entry which is preliminary data.</text>
</comment>
<dbReference type="InterPro" id="IPR000498">
    <property type="entry name" value="OmpA-like_TM_dom"/>
</dbReference>
<dbReference type="InterPro" id="IPR006665">
    <property type="entry name" value="OmpA-like"/>
</dbReference>
<feature type="chain" id="PRO_5046830677" evidence="12">
    <location>
        <begin position="21"/>
        <end position="351"/>
    </location>
</feature>
<keyword evidence="12" id="KW-0732">Signal</keyword>
<keyword evidence="9" id="KW-0998">Cell outer membrane</keyword>
<dbReference type="InterPro" id="IPR006664">
    <property type="entry name" value="OMP_bac"/>
</dbReference>
<evidence type="ECO:0000256" key="7">
    <source>
        <dbReference type="ARBA" id="ARBA00023114"/>
    </source>
</evidence>
<keyword evidence="3" id="KW-0813">Transport</keyword>
<dbReference type="RefSeq" id="WP_123014191.1">
    <property type="nucleotide sequence ID" value="NZ_AP024912.1"/>
</dbReference>
<dbReference type="PANTHER" id="PTHR30329:SF21">
    <property type="entry name" value="LIPOPROTEIN YIAD-RELATED"/>
    <property type="match status" value="1"/>
</dbReference>
<dbReference type="PANTHER" id="PTHR30329">
    <property type="entry name" value="STATOR ELEMENT OF FLAGELLAR MOTOR COMPLEX"/>
    <property type="match status" value="1"/>
</dbReference>
<dbReference type="SUPFAM" id="SSF56925">
    <property type="entry name" value="OMPA-like"/>
    <property type="match status" value="1"/>
</dbReference>
<evidence type="ECO:0000256" key="6">
    <source>
        <dbReference type="ARBA" id="ARBA00023065"/>
    </source>
</evidence>
<evidence type="ECO:0000313" key="14">
    <source>
        <dbReference type="EMBL" id="MFC3024598.1"/>
    </source>
</evidence>
<evidence type="ECO:0000256" key="11">
    <source>
        <dbReference type="SAM" id="MobiDB-lite"/>
    </source>
</evidence>
<evidence type="ECO:0000256" key="2">
    <source>
        <dbReference type="ARBA" id="ARBA00005710"/>
    </source>
</evidence>
<dbReference type="InterPro" id="IPR036737">
    <property type="entry name" value="OmpA-like_sf"/>
</dbReference>
<evidence type="ECO:0000256" key="8">
    <source>
        <dbReference type="ARBA" id="ARBA00023136"/>
    </source>
</evidence>
<dbReference type="Pfam" id="PF01389">
    <property type="entry name" value="OmpA_membrane"/>
    <property type="match status" value="1"/>
</dbReference>
<evidence type="ECO:0000313" key="15">
    <source>
        <dbReference type="Proteomes" id="UP001595384"/>
    </source>
</evidence>
<dbReference type="EMBL" id="JBHRSE010000083">
    <property type="protein sequence ID" value="MFC3024598.1"/>
    <property type="molecule type" value="Genomic_DNA"/>
</dbReference>
<feature type="region of interest" description="Disordered" evidence="11">
    <location>
        <begin position="303"/>
        <end position="327"/>
    </location>
</feature>
<evidence type="ECO:0000256" key="3">
    <source>
        <dbReference type="ARBA" id="ARBA00022448"/>
    </source>
</evidence>
<protein>
    <submittedName>
        <fullName evidence="14">OmpA family protein</fullName>
    </submittedName>
</protein>
<evidence type="ECO:0000256" key="12">
    <source>
        <dbReference type="SAM" id="SignalP"/>
    </source>
</evidence>
<dbReference type="Pfam" id="PF00691">
    <property type="entry name" value="OmpA"/>
    <property type="match status" value="1"/>
</dbReference>
<gene>
    <name evidence="14" type="ORF">ACFODT_12255</name>
</gene>
<organism evidence="14 15">
    <name type="scientific">Vibrio zhugei</name>
    <dbReference type="NCBI Taxonomy" id="2479546"/>
    <lineage>
        <taxon>Bacteria</taxon>
        <taxon>Pseudomonadati</taxon>
        <taxon>Pseudomonadota</taxon>
        <taxon>Gammaproteobacteria</taxon>
        <taxon>Vibrionales</taxon>
        <taxon>Vibrionaceae</taxon>
        <taxon>Vibrio</taxon>
    </lineage>
</organism>
<comment type="subcellular location">
    <subcellularLocation>
        <location evidence="1">Cell outer membrane</location>
        <topology evidence="1">Multi-pass membrane protein</topology>
    </subcellularLocation>
</comment>
<dbReference type="SUPFAM" id="SSF103088">
    <property type="entry name" value="OmpA-like"/>
    <property type="match status" value="1"/>
</dbReference>
<dbReference type="InterPro" id="IPR011250">
    <property type="entry name" value="OMP/PagP_B-barrel"/>
</dbReference>
<feature type="compositionally biased region" description="Low complexity" evidence="11">
    <location>
        <begin position="197"/>
        <end position="206"/>
    </location>
</feature>